<name>A0A1G6HDB5_9BACI</name>
<dbReference type="RefSeq" id="WP_090775048.1">
    <property type="nucleotide sequence ID" value="NZ_FMYM01000003.1"/>
</dbReference>
<gene>
    <name evidence="2" type="ORF">SAMN05421737_103201</name>
</gene>
<dbReference type="PANTHER" id="PTHR37305">
    <property type="entry name" value="INTEGRAL MEMBRANE PROTEIN-RELATED"/>
    <property type="match status" value="1"/>
</dbReference>
<dbReference type="Proteomes" id="UP000242662">
    <property type="component" value="Unassembled WGS sequence"/>
</dbReference>
<keyword evidence="1" id="KW-0812">Transmembrane</keyword>
<accession>A0A1G6HDB5</accession>
<dbReference type="PROSITE" id="PS51257">
    <property type="entry name" value="PROKAR_LIPOPROTEIN"/>
    <property type="match status" value="1"/>
</dbReference>
<protein>
    <submittedName>
        <fullName evidence="2">ABC-2 type transport system permease protein</fullName>
    </submittedName>
</protein>
<reference evidence="3" key="1">
    <citation type="submission" date="2016-09" db="EMBL/GenBank/DDBJ databases">
        <authorList>
            <person name="Varghese N."/>
            <person name="Submissions S."/>
        </authorList>
    </citation>
    <scope>NUCLEOTIDE SEQUENCE [LARGE SCALE GENOMIC DNA]</scope>
    <source>
        <strain evidence="3">25nlg</strain>
    </source>
</reference>
<sequence length="254" mass="29335">MIDLMKNEWIKAWYGRKVWVFLIVLAACTILGTVVGVMMKNYADAYIDLLFFETVFPIFAGFVSLYAVILVSGALAKEFSSGTIKQLFIRPVSRTRILLSKWISIMLLSFLLLLGAGFVLFLVEMLFFTENTTWMIGFKTMWSMVLHHTPTLLFYIALATLIGVWMRSTALTIVVAFIPMFFKGILMVLLMQYDWSKWIVFMHFELYNSYEKPVDLIFSSDLFDSVWHSAAYIGAHILILLLISHLIFKKRDVL</sequence>
<evidence type="ECO:0000256" key="1">
    <source>
        <dbReference type="SAM" id="Phobius"/>
    </source>
</evidence>
<evidence type="ECO:0000313" key="3">
    <source>
        <dbReference type="Proteomes" id="UP000242662"/>
    </source>
</evidence>
<organism evidence="2 3">
    <name type="scientific">Shouchella lonarensis</name>
    <dbReference type="NCBI Taxonomy" id="1464122"/>
    <lineage>
        <taxon>Bacteria</taxon>
        <taxon>Bacillati</taxon>
        <taxon>Bacillota</taxon>
        <taxon>Bacilli</taxon>
        <taxon>Bacillales</taxon>
        <taxon>Bacillaceae</taxon>
        <taxon>Shouchella</taxon>
    </lineage>
</organism>
<feature type="transmembrane region" description="Helical" evidence="1">
    <location>
        <begin position="55"/>
        <end position="76"/>
    </location>
</feature>
<feature type="transmembrane region" description="Helical" evidence="1">
    <location>
        <begin position="171"/>
        <end position="193"/>
    </location>
</feature>
<dbReference type="EMBL" id="FMYM01000003">
    <property type="protein sequence ID" value="SDB92143.1"/>
    <property type="molecule type" value="Genomic_DNA"/>
</dbReference>
<proteinExistence type="predicted"/>
<dbReference type="AlphaFoldDB" id="A0A1G6HDB5"/>
<dbReference type="OrthoDB" id="8613028at2"/>
<feature type="transmembrane region" description="Helical" evidence="1">
    <location>
        <begin position="97"/>
        <end position="121"/>
    </location>
</feature>
<feature type="transmembrane region" description="Helical" evidence="1">
    <location>
        <begin position="226"/>
        <end position="248"/>
    </location>
</feature>
<keyword evidence="1" id="KW-1133">Transmembrane helix</keyword>
<feature type="transmembrane region" description="Helical" evidence="1">
    <location>
        <begin position="20"/>
        <end position="43"/>
    </location>
</feature>
<dbReference type="PANTHER" id="PTHR37305:SF1">
    <property type="entry name" value="MEMBRANE PROTEIN"/>
    <property type="match status" value="1"/>
</dbReference>
<dbReference type="GO" id="GO:0005886">
    <property type="term" value="C:plasma membrane"/>
    <property type="evidence" value="ECO:0007669"/>
    <property type="project" value="UniProtKB-SubCell"/>
</dbReference>
<keyword evidence="1" id="KW-0472">Membrane</keyword>
<dbReference type="Pfam" id="PF12679">
    <property type="entry name" value="ABC2_membrane_2"/>
    <property type="match status" value="1"/>
</dbReference>
<dbReference type="STRING" id="1464122.SAMN05421737_103201"/>
<dbReference type="GO" id="GO:0140359">
    <property type="term" value="F:ABC-type transporter activity"/>
    <property type="evidence" value="ECO:0007669"/>
    <property type="project" value="InterPro"/>
</dbReference>
<keyword evidence="3" id="KW-1185">Reference proteome</keyword>
<feature type="transmembrane region" description="Helical" evidence="1">
    <location>
        <begin position="141"/>
        <end position="164"/>
    </location>
</feature>
<evidence type="ECO:0000313" key="2">
    <source>
        <dbReference type="EMBL" id="SDB92143.1"/>
    </source>
</evidence>